<name>H6V5W7_PNEJI</name>
<reference evidence="1" key="1">
    <citation type="submission" date="2011-09" db="EMBL/GenBank/DDBJ databases">
        <title>Variation of the expressed major surface glycoprotein in Pneumocystis jirovecii.</title>
        <authorList>
            <person name="Beser J."/>
            <person name="Joannin N."/>
            <person name="Botero-Kleiven S."/>
            <person name="Lindh J."/>
            <person name="Hagblom P."/>
        </authorList>
    </citation>
    <scope>NUCLEOTIDE SEQUENCE</scope>
    <source>
        <strain evidence="1">T23</strain>
        <tissue evidence="1">Bronchoalveolar lavage</tissue>
    </source>
</reference>
<protein>
    <submittedName>
        <fullName evidence="1">Major surface glycoprotein</fullName>
    </submittedName>
</protein>
<gene>
    <name evidence="1" type="primary">msg</name>
</gene>
<feature type="non-terminal residue" evidence="1">
    <location>
        <position position="1"/>
    </location>
</feature>
<organism evidence="1">
    <name type="scientific">Pneumocystis jirovecii</name>
    <name type="common">Human pneumocystis pneumonia agent</name>
    <dbReference type="NCBI Taxonomy" id="42068"/>
    <lineage>
        <taxon>Eukaryota</taxon>
        <taxon>Fungi</taxon>
        <taxon>Dikarya</taxon>
        <taxon>Ascomycota</taxon>
        <taxon>Taphrinomycotina</taxon>
        <taxon>Pneumocystomycetes</taxon>
        <taxon>Pneumocystaceae</taxon>
        <taxon>Pneumocystis</taxon>
    </lineage>
</organism>
<dbReference type="VEuPathDB" id="FungiDB:T551_03714"/>
<dbReference type="EMBL" id="JN792958">
    <property type="protein sequence ID" value="AEZ01856.1"/>
    <property type="molecule type" value="Genomic_DNA"/>
</dbReference>
<dbReference type="AlphaFoldDB" id="H6V5W7"/>
<feature type="non-terminal residue" evidence="1">
    <location>
        <position position="121"/>
    </location>
</feature>
<proteinExistence type="predicted"/>
<accession>H6V5W7</accession>
<sequence>RAVKRRAAAAQKASVYEEEEILLALIAGKDYNDDSKCKKKLEEYCQGLENASLKKKEIHGKLESFCKNGEAAKKCTELKGKVQGKCTTFKTKLQTAAGKGISDLTDDECKENEQQCLFLEG</sequence>
<evidence type="ECO:0000313" key="1">
    <source>
        <dbReference type="EMBL" id="AEZ01856.1"/>
    </source>
</evidence>